<organism evidence="1 2">
    <name type="scientific">Pseudohalioglobus sediminis</name>
    <dbReference type="NCBI Taxonomy" id="2606449"/>
    <lineage>
        <taxon>Bacteria</taxon>
        <taxon>Pseudomonadati</taxon>
        <taxon>Pseudomonadota</taxon>
        <taxon>Gammaproteobacteria</taxon>
        <taxon>Cellvibrionales</taxon>
        <taxon>Halieaceae</taxon>
        <taxon>Pseudohalioglobus</taxon>
    </lineage>
</organism>
<dbReference type="Gene3D" id="2.60.120.10">
    <property type="entry name" value="Jelly Rolls"/>
    <property type="match status" value="1"/>
</dbReference>
<keyword evidence="2" id="KW-1185">Reference proteome</keyword>
<accession>A0A5B0X8E9</accession>
<reference evidence="1 2" key="1">
    <citation type="submission" date="2019-09" db="EMBL/GenBank/DDBJ databases">
        <authorList>
            <person name="Chen X.-Y."/>
        </authorList>
    </citation>
    <scope>NUCLEOTIDE SEQUENCE [LARGE SCALE GENOMIC DNA]</scope>
    <source>
        <strain evidence="1 2">NY5</strain>
    </source>
</reference>
<dbReference type="EMBL" id="VTUX01000001">
    <property type="protein sequence ID" value="KAA1194641.1"/>
    <property type="molecule type" value="Genomic_DNA"/>
</dbReference>
<sequence>MSFQELDQANIVWQQLPIEQHLSFFVMSLDEDNKIVDVLIKMSANQKVFLHRHTAPNYMLVLSGEHRLYAADGTLKDVRPAGRYTASPADVEPHREGGGDTDVLVLFSIRSGGGSCYEVLDDDHNVVASLGWEDFKGLYAAQLESLQ</sequence>
<dbReference type="InterPro" id="IPR014710">
    <property type="entry name" value="RmlC-like_jellyroll"/>
</dbReference>
<dbReference type="InterPro" id="IPR011051">
    <property type="entry name" value="RmlC_Cupin_sf"/>
</dbReference>
<gene>
    <name evidence="1" type="ORF">F0M18_02605</name>
</gene>
<evidence type="ECO:0000313" key="2">
    <source>
        <dbReference type="Proteomes" id="UP000323708"/>
    </source>
</evidence>
<name>A0A5B0X8E9_9GAMM</name>
<dbReference type="AlphaFoldDB" id="A0A5B0X8E9"/>
<protein>
    <submittedName>
        <fullName evidence="1">Regulator</fullName>
    </submittedName>
</protein>
<comment type="caution">
    <text evidence="1">The sequence shown here is derived from an EMBL/GenBank/DDBJ whole genome shotgun (WGS) entry which is preliminary data.</text>
</comment>
<dbReference type="Proteomes" id="UP000323708">
    <property type="component" value="Unassembled WGS sequence"/>
</dbReference>
<evidence type="ECO:0000313" key="1">
    <source>
        <dbReference type="EMBL" id="KAA1194641.1"/>
    </source>
</evidence>
<proteinExistence type="predicted"/>
<dbReference type="SUPFAM" id="SSF51182">
    <property type="entry name" value="RmlC-like cupins"/>
    <property type="match status" value="1"/>
</dbReference>